<accession>A0A4D7QL33</accession>
<evidence type="ECO:0000313" key="2">
    <source>
        <dbReference type="EMBL" id="QCK85897.1"/>
    </source>
</evidence>
<sequence length="289" mass="32203">MTLTSENLVGYLRAEFDKSGRIRVRLFFVQLLAAVPAAVSVVIPDHEKVVLYLLAIAAAVLLVAWWTLNEFYVTARSAAQAARRGALLLGGLDQPLSPSEIQSLRERFTVTSERARECENPDYYATKETHGPARLAEMIEESALFSEFLQRKSAHVMLGIVLFFGALFLIIALVSIPTMERDTGMVIARVLLALMVFVLSADVLGAWRLHRAAAEEIKQIRNRLMVADRAGYPMPDVLLAFADYNSAVEGCPESVPLVYGSYQKELEQRWAKYQNDRAAARAQWRGAAQ</sequence>
<keyword evidence="1" id="KW-0812">Transmembrane</keyword>
<gene>
    <name evidence="2" type="ORF">E8L99_09045</name>
</gene>
<feature type="transmembrane region" description="Helical" evidence="1">
    <location>
        <begin position="49"/>
        <end position="68"/>
    </location>
</feature>
<keyword evidence="3" id="KW-1185">Reference proteome</keyword>
<dbReference type="RefSeq" id="WP_137099229.1">
    <property type="nucleotide sequence ID" value="NZ_CP039865.1"/>
</dbReference>
<evidence type="ECO:0000256" key="1">
    <source>
        <dbReference type="SAM" id="Phobius"/>
    </source>
</evidence>
<keyword evidence="1" id="KW-0472">Membrane</keyword>
<dbReference type="OrthoDB" id="8482132at2"/>
<dbReference type="EMBL" id="CP039865">
    <property type="protein sequence ID" value="QCK85897.1"/>
    <property type="molecule type" value="Genomic_DNA"/>
</dbReference>
<dbReference type="KEGG" id="paqt:E8L99_09045"/>
<reference evidence="2 3" key="1">
    <citation type="submission" date="2019-04" db="EMBL/GenBank/DDBJ databases">
        <title>Phreatobacter aquaticus sp. nov.</title>
        <authorList>
            <person name="Choi A."/>
            <person name="Baek K."/>
        </authorList>
    </citation>
    <scope>NUCLEOTIDE SEQUENCE [LARGE SCALE GENOMIC DNA]</scope>
    <source>
        <strain evidence="2 3">NMCR1094</strain>
    </source>
</reference>
<feature type="transmembrane region" description="Helical" evidence="1">
    <location>
        <begin position="154"/>
        <end position="174"/>
    </location>
</feature>
<evidence type="ECO:0008006" key="4">
    <source>
        <dbReference type="Google" id="ProtNLM"/>
    </source>
</evidence>
<dbReference type="AlphaFoldDB" id="A0A4D7QL33"/>
<feature type="transmembrane region" description="Helical" evidence="1">
    <location>
        <begin position="26"/>
        <end position="43"/>
    </location>
</feature>
<evidence type="ECO:0000313" key="3">
    <source>
        <dbReference type="Proteomes" id="UP000298588"/>
    </source>
</evidence>
<organism evidence="2 3">
    <name type="scientific">Phreatobacter aquaticus</name>
    <dbReference type="NCBI Taxonomy" id="2570229"/>
    <lineage>
        <taxon>Bacteria</taxon>
        <taxon>Pseudomonadati</taxon>
        <taxon>Pseudomonadota</taxon>
        <taxon>Alphaproteobacteria</taxon>
        <taxon>Hyphomicrobiales</taxon>
        <taxon>Phreatobacteraceae</taxon>
        <taxon>Phreatobacter</taxon>
    </lineage>
</organism>
<protein>
    <recommendedName>
        <fullName evidence="4">DUF4231 domain-containing protein</fullName>
    </recommendedName>
</protein>
<name>A0A4D7QL33_9HYPH</name>
<feature type="transmembrane region" description="Helical" evidence="1">
    <location>
        <begin position="186"/>
        <end position="209"/>
    </location>
</feature>
<proteinExistence type="predicted"/>
<keyword evidence="1" id="KW-1133">Transmembrane helix</keyword>
<dbReference type="Proteomes" id="UP000298588">
    <property type="component" value="Chromosome"/>
</dbReference>